<organism evidence="2 3">
    <name type="scientific">Colocasia esculenta</name>
    <name type="common">Wild taro</name>
    <name type="synonym">Arum esculentum</name>
    <dbReference type="NCBI Taxonomy" id="4460"/>
    <lineage>
        <taxon>Eukaryota</taxon>
        <taxon>Viridiplantae</taxon>
        <taxon>Streptophyta</taxon>
        <taxon>Embryophyta</taxon>
        <taxon>Tracheophyta</taxon>
        <taxon>Spermatophyta</taxon>
        <taxon>Magnoliopsida</taxon>
        <taxon>Liliopsida</taxon>
        <taxon>Araceae</taxon>
        <taxon>Aroideae</taxon>
        <taxon>Colocasieae</taxon>
        <taxon>Colocasia</taxon>
    </lineage>
</organism>
<dbReference type="EMBL" id="NMUH01003488">
    <property type="protein sequence ID" value="MQM05851.1"/>
    <property type="molecule type" value="Genomic_DNA"/>
</dbReference>
<dbReference type="OrthoDB" id="785014at2759"/>
<dbReference type="Proteomes" id="UP000652761">
    <property type="component" value="Unassembled WGS sequence"/>
</dbReference>
<comment type="caution">
    <text evidence="2">The sequence shown here is derived from an EMBL/GenBank/DDBJ whole genome shotgun (WGS) entry which is preliminary data.</text>
</comment>
<name>A0A843WJX8_COLES</name>
<dbReference type="AlphaFoldDB" id="A0A843WJX8"/>
<evidence type="ECO:0000313" key="3">
    <source>
        <dbReference type="Proteomes" id="UP000652761"/>
    </source>
</evidence>
<accession>A0A843WJX8</accession>
<keyword evidence="3" id="KW-1185">Reference proteome</keyword>
<feature type="compositionally biased region" description="Polar residues" evidence="1">
    <location>
        <begin position="1"/>
        <end position="11"/>
    </location>
</feature>
<protein>
    <submittedName>
        <fullName evidence="2">Uncharacterized protein</fullName>
    </submittedName>
</protein>
<dbReference type="Pfam" id="PF14223">
    <property type="entry name" value="Retrotran_gag_2"/>
    <property type="match status" value="1"/>
</dbReference>
<feature type="region of interest" description="Disordered" evidence="1">
    <location>
        <begin position="1"/>
        <end position="28"/>
    </location>
</feature>
<proteinExistence type="predicted"/>
<gene>
    <name evidence="2" type="ORF">Taro_038666</name>
</gene>
<evidence type="ECO:0000313" key="2">
    <source>
        <dbReference type="EMBL" id="MQM05851.1"/>
    </source>
</evidence>
<evidence type="ECO:0000256" key="1">
    <source>
        <dbReference type="SAM" id="MobiDB-lite"/>
    </source>
</evidence>
<sequence>MTVSQTMTSHTPMGRDQSDERPGLSNITNGLKALGKNYTDTKIVRKVLRSLPLTWHTKATVIEDSKNSPRTCQPSLWKS</sequence>
<reference evidence="2" key="1">
    <citation type="submission" date="2017-07" db="EMBL/GenBank/DDBJ databases">
        <title>Taro Niue Genome Assembly and Annotation.</title>
        <authorList>
            <person name="Atibalentja N."/>
            <person name="Keating K."/>
            <person name="Fields C.J."/>
        </authorList>
    </citation>
    <scope>NUCLEOTIDE SEQUENCE</scope>
    <source>
        <strain evidence="2">Niue_2</strain>
        <tissue evidence="2">Leaf</tissue>
    </source>
</reference>